<evidence type="ECO:0000313" key="2">
    <source>
        <dbReference type="Proteomes" id="UP001558713"/>
    </source>
</evidence>
<dbReference type="Proteomes" id="UP001558713">
    <property type="component" value="Unassembled WGS sequence"/>
</dbReference>
<protein>
    <submittedName>
        <fullName evidence="1">Uncharacterized protein</fullName>
    </submittedName>
</protein>
<dbReference type="InterPro" id="IPR012337">
    <property type="entry name" value="RNaseH-like_sf"/>
</dbReference>
<proteinExistence type="predicted"/>
<name>A0ABD0ZWI1_CARAN</name>
<accession>A0ABD0ZWI1</accession>
<dbReference type="EMBL" id="JBANAX010000656">
    <property type="protein sequence ID" value="KAL1198973.1"/>
    <property type="molecule type" value="Genomic_DNA"/>
</dbReference>
<sequence length="119" mass="14118">MIQEVKKVIFKRERKQLDDDSVFWNAIHSILTSRWSKSNTPLHCIAHSLNPKYYSPEWLGEENNRKAPHQDLEVTRERKNCIMKYFPNQDGRREVNVEYSNFSLCLEDFGSVDAITTRK</sequence>
<comment type="caution">
    <text evidence="1">The sequence shown here is derived from an EMBL/GenBank/DDBJ whole genome shotgun (WGS) entry which is preliminary data.</text>
</comment>
<reference evidence="1 2" key="1">
    <citation type="submission" date="2024-04" db="EMBL/GenBank/DDBJ databases">
        <title>Genome assembly C_amara_ONT_v2.</title>
        <authorList>
            <person name="Yant L."/>
            <person name="Moore C."/>
            <person name="Slenker M."/>
        </authorList>
    </citation>
    <scope>NUCLEOTIDE SEQUENCE [LARGE SCALE GENOMIC DNA]</scope>
    <source>
        <tissue evidence="1">Leaf</tissue>
    </source>
</reference>
<keyword evidence="2" id="KW-1185">Reference proteome</keyword>
<organism evidence="1 2">
    <name type="scientific">Cardamine amara subsp. amara</name>
    <dbReference type="NCBI Taxonomy" id="228776"/>
    <lineage>
        <taxon>Eukaryota</taxon>
        <taxon>Viridiplantae</taxon>
        <taxon>Streptophyta</taxon>
        <taxon>Embryophyta</taxon>
        <taxon>Tracheophyta</taxon>
        <taxon>Spermatophyta</taxon>
        <taxon>Magnoliopsida</taxon>
        <taxon>eudicotyledons</taxon>
        <taxon>Gunneridae</taxon>
        <taxon>Pentapetalae</taxon>
        <taxon>rosids</taxon>
        <taxon>malvids</taxon>
        <taxon>Brassicales</taxon>
        <taxon>Brassicaceae</taxon>
        <taxon>Cardamineae</taxon>
        <taxon>Cardamine</taxon>
    </lineage>
</organism>
<evidence type="ECO:0000313" key="1">
    <source>
        <dbReference type="EMBL" id="KAL1198973.1"/>
    </source>
</evidence>
<dbReference type="AlphaFoldDB" id="A0ABD0ZWI1"/>
<gene>
    <name evidence="1" type="ORF">V5N11_004941</name>
</gene>
<dbReference type="SUPFAM" id="SSF53098">
    <property type="entry name" value="Ribonuclease H-like"/>
    <property type="match status" value="1"/>
</dbReference>